<evidence type="ECO:0000313" key="2">
    <source>
        <dbReference type="EMBL" id="JAD47509.1"/>
    </source>
</evidence>
<feature type="compositionally biased region" description="Basic and acidic residues" evidence="1">
    <location>
        <begin position="31"/>
        <end position="59"/>
    </location>
</feature>
<accession>A0A0A9A769</accession>
<protein>
    <submittedName>
        <fullName evidence="2">Uncharacterized protein</fullName>
    </submittedName>
</protein>
<sequence length="70" mass="7440">MDWSVGTAMGARDGDWSSAGRRREHAGAGTPDRRPGDASVDGARRRECGEAGTPDRRPGDGTAMAGRRRE</sequence>
<reference evidence="2" key="1">
    <citation type="submission" date="2014-09" db="EMBL/GenBank/DDBJ databases">
        <authorList>
            <person name="Magalhaes I.L.F."/>
            <person name="Oliveira U."/>
            <person name="Santos F.R."/>
            <person name="Vidigal T.H.D.A."/>
            <person name="Brescovit A.D."/>
            <person name="Santos A.J."/>
        </authorList>
    </citation>
    <scope>NUCLEOTIDE SEQUENCE</scope>
    <source>
        <tissue evidence="2">Shoot tissue taken approximately 20 cm above the soil surface</tissue>
    </source>
</reference>
<name>A0A0A9A769_ARUDO</name>
<proteinExistence type="predicted"/>
<dbReference type="AlphaFoldDB" id="A0A0A9A769"/>
<feature type="region of interest" description="Disordered" evidence="1">
    <location>
        <begin position="1"/>
        <end position="70"/>
    </location>
</feature>
<organism evidence="2">
    <name type="scientific">Arundo donax</name>
    <name type="common">Giant reed</name>
    <name type="synonym">Donax arundinaceus</name>
    <dbReference type="NCBI Taxonomy" id="35708"/>
    <lineage>
        <taxon>Eukaryota</taxon>
        <taxon>Viridiplantae</taxon>
        <taxon>Streptophyta</taxon>
        <taxon>Embryophyta</taxon>
        <taxon>Tracheophyta</taxon>
        <taxon>Spermatophyta</taxon>
        <taxon>Magnoliopsida</taxon>
        <taxon>Liliopsida</taxon>
        <taxon>Poales</taxon>
        <taxon>Poaceae</taxon>
        <taxon>PACMAD clade</taxon>
        <taxon>Arundinoideae</taxon>
        <taxon>Arundineae</taxon>
        <taxon>Arundo</taxon>
    </lineage>
</organism>
<evidence type="ECO:0000256" key="1">
    <source>
        <dbReference type="SAM" id="MobiDB-lite"/>
    </source>
</evidence>
<dbReference type="EMBL" id="GBRH01250386">
    <property type="protein sequence ID" value="JAD47509.1"/>
    <property type="molecule type" value="Transcribed_RNA"/>
</dbReference>
<reference evidence="2" key="2">
    <citation type="journal article" date="2015" name="Data Brief">
        <title>Shoot transcriptome of the giant reed, Arundo donax.</title>
        <authorList>
            <person name="Barrero R.A."/>
            <person name="Guerrero F.D."/>
            <person name="Moolhuijzen P."/>
            <person name="Goolsby J.A."/>
            <person name="Tidwell J."/>
            <person name="Bellgard S.E."/>
            <person name="Bellgard M.I."/>
        </authorList>
    </citation>
    <scope>NUCLEOTIDE SEQUENCE</scope>
    <source>
        <tissue evidence="2">Shoot tissue taken approximately 20 cm above the soil surface</tissue>
    </source>
</reference>